<comment type="caution">
    <text evidence="9">The sequence shown here is derived from an EMBL/GenBank/DDBJ whole genome shotgun (WGS) entry which is preliminary data.</text>
</comment>
<evidence type="ECO:0000256" key="1">
    <source>
        <dbReference type="ARBA" id="ARBA00022670"/>
    </source>
</evidence>
<dbReference type="NCBIfam" id="TIGR00181">
    <property type="entry name" value="pepF"/>
    <property type="match status" value="1"/>
</dbReference>
<dbReference type="Proteomes" id="UP000824087">
    <property type="component" value="Unassembled WGS sequence"/>
</dbReference>
<dbReference type="InterPro" id="IPR004438">
    <property type="entry name" value="Peptidase_M3B"/>
</dbReference>
<dbReference type="Pfam" id="PF08439">
    <property type="entry name" value="Peptidase_M3_N"/>
    <property type="match status" value="1"/>
</dbReference>
<evidence type="ECO:0000256" key="3">
    <source>
        <dbReference type="ARBA" id="ARBA00022801"/>
    </source>
</evidence>
<proteinExistence type="inferred from homology"/>
<organism evidence="9 10">
    <name type="scientific">Candidatus Fimihabitans intestinipullorum</name>
    <dbReference type="NCBI Taxonomy" id="2840820"/>
    <lineage>
        <taxon>Bacteria</taxon>
        <taxon>Bacillati</taxon>
        <taxon>Mycoplasmatota</taxon>
        <taxon>Mycoplasmatota incertae sedis</taxon>
        <taxon>Candidatus Fimihabitans</taxon>
    </lineage>
</organism>
<protein>
    <recommendedName>
        <fullName evidence="6">Oligopeptidase F</fullName>
        <ecNumber evidence="6">3.4.24.-</ecNumber>
    </recommendedName>
</protein>
<dbReference type="GO" id="GO:0006518">
    <property type="term" value="P:peptide metabolic process"/>
    <property type="evidence" value="ECO:0007669"/>
    <property type="project" value="TreeGrafter"/>
</dbReference>
<evidence type="ECO:0000259" key="7">
    <source>
        <dbReference type="Pfam" id="PF01432"/>
    </source>
</evidence>
<keyword evidence="2 6" id="KW-0479">Metal-binding</keyword>
<dbReference type="InterPro" id="IPR001567">
    <property type="entry name" value="Pept_M3A_M3B_dom"/>
</dbReference>
<dbReference type="InterPro" id="IPR013647">
    <property type="entry name" value="OligopepF_N_dom"/>
</dbReference>
<evidence type="ECO:0000256" key="4">
    <source>
        <dbReference type="ARBA" id="ARBA00022833"/>
    </source>
</evidence>
<evidence type="ECO:0000256" key="2">
    <source>
        <dbReference type="ARBA" id="ARBA00022723"/>
    </source>
</evidence>
<dbReference type="GO" id="GO:0004222">
    <property type="term" value="F:metalloendopeptidase activity"/>
    <property type="evidence" value="ECO:0007669"/>
    <property type="project" value="UniProtKB-UniRule"/>
</dbReference>
<dbReference type="Pfam" id="PF01432">
    <property type="entry name" value="Peptidase_M3"/>
    <property type="match status" value="1"/>
</dbReference>
<feature type="domain" description="Peptidase M3A/M3B catalytic" evidence="7">
    <location>
        <begin position="201"/>
        <end position="581"/>
    </location>
</feature>
<dbReference type="AlphaFoldDB" id="A0A9D1HW91"/>
<dbReference type="PANTHER" id="PTHR11804">
    <property type="entry name" value="PROTEASE M3 THIMET OLIGOPEPTIDASE-RELATED"/>
    <property type="match status" value="1"/>
</dbReference>
<dbReference type="Gene3D" id="1.10.1370.20">
    <property type="entry name" value="Oligoendopeptidase f, C-terminal domain"/>
    <property type="match status" value="1"/>
</dbReference>
<evidence type="ECO:0000313" key="9">
    <source>
        <dbReference type="EMBL" id="HIU22788.1"/>
    </source>
</evidence>
<dbReference type="EMBL" id="DVML01000025">
    <property type="protein sequence ID" value="HIU22788.1"/>
    <property type="molecule type" value="Genomic_DNA"/>
</dbReference>
<evidence type="ECO:0000256" key="6">
    <source>
        <dbReference type="RuleBase" id="RU368091"/>
    </source>
</evidence>
<dbReference type="SUPFAM" id="SSF55486">
    <property type="entry name" value="Metalloproteases ('zincins'), catalytic domain"/>
    <property type="match status" value="1"/>
</dbReference>
<comment type="function">
    <text evidence="6">Has oligopeptidase activity and degrades a variety of small bioactive peptides.</text>
</comment>
<name>A0A9D1HW91_9BACT</name>
<reference evidence="9" key="1">
    <citation type="submission" date="2020-10" db="EMBL/GenBank/DDBJ databases">
        <authorList>
            <person name="Gilroy R."/>
        </authorList>
    </citation>
    <scope>NUCLEOTIDE SEQUENCE</scope>
    <source>
        <strain evidence="9">CHK197-8231</strain>
    </source>
</reference>
<reference evidence="9" key="2">
    <citation type="journal article" date="2021" name="PeerJ">
        <title>Extensive microbial diversity within the chicken gut microbiome revealed by metagenomics and culture.</title>
        <authorList>
            <person name="Gilroy R."/>
            <person name="Ravi A."/>
            <person name="Getino M."/>
            <person name="Pursley I."/>
            <person name="Horton D.L."/>
            <person name="Alikhan N.F."/>
            <person name="Baker D."/>
            <person name="Gharbi K."/>
            <person name="Hall N."/>
            <person name="Watson M."/>
            <person name="Adriaenssens E.M."/>
            <person name="Foster-Nyarko E."/>
            <person name="Jarju S."/>
            <person name="Secka A."/>
            <person name="Antonio M."/>
            <person name="Oren A."/>
            <person name="Chaudhuri R.R."/>
            <person name="La Ragione R."/>
            <person name="Hildebrand F."/>
            <person name="Pallen M.J."/>
        </authorList>
    </citation>
    <scope>NUCLEOTIDE SEQUENCE</scope>
    <source>
        <strain evidence="9">CHK197-8231</strain>
    </source>
</reference>
<accession>A0A9D1HW91</accession>
<keyword evidence="1 6" id="KW-0645">Protease</keyword>
<comment type="similarity">
    <text evidence="6">Belongs to the peptidase M3B family.</text>
</comment>
<feature type="domain" description="Oligopeptidase F N-terminal" evidence="8">
    <location>
        <begin position="113"/>
        <end position="179"/>
    </location>
</feature>
<evidence type="ECO:0000256" key="5">
    <source>
        <dbReference type="ARBA" id="ARBA00023049"/>
    </source>
</evidence>
<dbReference type="InterPro" id="IPR045090">
    <property type="entry name" value="Pept_M3A_M3B"/>
</dbReference>
<dbReference type="Gene3D" id="1.20.140.70">
    <property type="entry name" value="Oligopeptidase f, N-terminal domain"/>
    <property type="match status" value="1"/>
</dbReference>
<gene>
    <name evidence="9" type="primary">pepF</name>
    <name evidence="9" type="ORF">IAD49_04335</name>
</gene>
<dbReference type="EC" id="3.4.24.-" evidence="6"/>
<keyword evidence="5 6" id="KW-0482">Metalloprotease</keyword>
<dbReference type="CDD" id="cd09608">
    <property type="entry name" value="M3B_PepF"/>
    <property type="match status" value="1"/>
</dbReference>
<dbReference type="PANTHER" id="PTHR11804:SF84">
    <property type="entry name" value="SACCHAROLYSIN"/>
    <property type="match status" value="1"/>
</dbReference>
<comment type="cofactor">
    <cofactor evidence="6">
        <name>Zn(2+)</name>
        <dbReference type="ChEBI" id="CHEBI:29105"/>
    </cofactor>
    <text evidence="6">Binds 1 zinc ion.</text>
</comment>
<keyword evidence="3 6" id="KW-0378">Hydrolase</keyword>
<evidence type="ECO:0000259" key="8">
    <source>
        <dbReference type="Pfam" id="PF08439"/>
    </source>
</evidence>
<dbReference type="GO" id="GO:0046872">
    <property type="term" value="F:metal ion binding"/>
    <property type="evidence" value="ECO:0007669"/>
    <property type="project" value="UniProtKB-UniRule"/>
</dbReference>
<dbReference type="GO" id="GO:0006508">
    <property type="term" value="P:proteolysis"/>
    <property type="evidence" value="ECO:0007669"/>
    <property type="project" value="UniProtKB-KW"/>
</dbReference>
<sequence>MRNRTDVDVKDTWDLTLIYKDDDAWYEEYESLKKEIDTYDQFQSTMMNSAQDLLELLVFDQKISRTLDKLYVYANMKSDEDKRNQTYLKMLGEITSLFTMISKKTAYIVPTLMKYQYAKIEEWMKEEPKLLEFEHSLKDIYRYQPYTLSETEEKLIATYSSALSKIGDTYDLLTTSDMNLGTIQDEDGNDVELREGNYTLYIRSKDRRVRKQAFETLLGGYAKFQNTIASTFTGMLELAKANAEAHHYESTIGSYLFADDLDETVYTNLINVVNNHMDTLMRYYHLKKKVLGLDEMHIYDIYVDLTEKASKTYSFEEGKNIVIDALNVLGDDYITNLKRAFMERWIDIYPTARKTSGAYSGGSYDTLPYVLLNYNGTLNDVSTIAHELGHSMHSYYTRSNNGYETGDYSIFVAEIASTVNELLLSHYLLEHSKEKDEKRQILSEMMDLFKSTIYRQTMFAEFERKMHGDTEEGKTLTSEQINKAYYDLNLRYFEPEIIVDEKIQYEWERIPHFYTPFYVYKYATGLSCACKIVTDILSGKEHAVENYIAFLKNGSKDYPKEHLKMVGIDITKTDYIESAIAMFDDTITKMEKLLES</sequence>
<dbReference type="Gene3D" id="1.10.287.830">
    <property type="entry name" value="putative peptidase helix hairpin domain like"/>
    <property type="match status" value="1"/>
</dbReference>
<keyword evidence="4 6" id="KW-0862">Zinc</keyword>
<evidence type="ECO:0000313" key="10">
    <source>
        <dbReference type="Proteomes" id="UP000824087"/>
    </source>
</evidence>
<dbReference type="InterPro" id="IPR042088">
    <property type="entry name" value="OligoPept_F_C"/>
</dbReference>